<organism evidence="2 3">
    <name type="scientific">Cirrhinus molitorella</name>
    <name type="common">mud carp</name>
    <dbReference type="NCBI Taxonomy" id="172907"/>
    <lineage>
        <taxon>Eukaryota</taxon>
        <taxon>Metazoa</taxon>
        <taxon>Chordata</taxon>
        <taxon>Craniata</taxon>
        <taxon>Vertebrata</taxon>
        <taxon>Euteleostomi</taxon>
        <taxon>Actinopterygii</taxon>
        <taxon>Neopterygii</taxon>
        <taxon>Teleostei</taxon>
        <taxon>Ostariophysi</taxon>
        <taxon>Cypriniformes</taxon>
        <taxon>Cyprinidae</taxon>
        <taxon>Labeoninae</taxon>
        <taxon>Labeonini</taxon>
        <taxon>Cirrhinus</taxon>
    </lineage>
</organism>
<name>A0ABR3M7U5_9TELE</name>
<protein>
    <submittedName>
        <fullName evidence="2">Uncharacterized protein</fullName>
    </submittedName>
</protein>
<evidence type="ECO:0000313" key="2">
    <source>
        <dbReference type="EMBL" id="KAL1261172.1"/>
    </source>
</evidence>
<keyword evidence="1" id="KW-0732">Signal</keyword>
<reference evidence="2 3" key="1">
    <citation type="submission" date="2023-09" db="EMBL/GenBank/DDBJ databases">
        <authorList>
            <person name="Wang M."/>
        </authorList>
    </citation>
    <scope>NUCLEOTIDE SEQUENCE [LARGE SCALE GENOMIC DNA]</scope>
    <source>
        <strain evidence="2">GT-2023</strain>
        <tissue evidence="2">Liver</tissue>
    </source>
</reference>
<evidence type="ECO:0000256" key="1">
    <source>
        <dbReference type="SAM" id="SignalP"/>
    </source>
</evidence>
<feature type="chain" id="PRO_5045949181" evidence="1">
    <location>
        <begin position="21"/>
        <end position="110"/>
    </location>
</feature>
<sequence>MEYVALRLFIFCLFHLCIQGNQVNTEVLAQMIRYFDDKLQPTFNNRPNQYSVVIRVPYQECTDKFSLDTVFNSDKVKKEFSNFKTKSPKVLRSQQRLGQSHCCKSRVGSK</sequence>
<proteinExistence type="predicted"/>
<dbReference type="Proteomes" id="UP001558613">
    <property type="component" value="Unassembled WGS sequence"/>
</dbReference>
<accession>A0ABR3M7U5</accession>
<keyword evidence="3" id="KW-1185">Reference proteome</keyword>
<feature type="signal peptide" evidence="1">
    <location>
        <begin position="1"/>
        <end position="20"/>
    </location>
</feature>
<dbReference type="EMBL" id="JAYMGO010000015">
    <property type="protein sequence ID" value="KAL1261172.1"/>
    <property type="molecule type" value="Genomic_DNA"/>
</dbReference>
<evidence type="ECO:0000313" key="3">
    <source>
        <dbReference type="Proteomes" id="UP001558613"/>
    </source>
</evidence>
<gene>
    <name evidence="2" type="ORF">QQF64_008999</name>
</gene>
<comment type="caution">
    <text evidence="2">The sequence shown here is derived from an EMBL/GenBank/DDBJ whole genome shotgun (WGS) entry which is preliminary data.</text>
</comment>